<protein>
    <submittedName>
        <fullName evidence="1">Uncharacterized protein</fullName>
    </submittedName>
</protein>
<evidence type="ECO:0000313" key="1">
    <source>
        <dbReference type="EMBL" id="NVH36085.1"/>
    </source>
</evidence>
<gene>
    <name evidence="1" type="ORF">HU146_02250</name>
</gene>
<proteinExistence type="predicted"/>
<sequence>MNQLEFNKNQLQMDYFSDSYRKFEEDFYRYSKLAVPLTFLTDDLMNSMASSGINYFVLNKEKSKDNRDHYFIFKIETYSDNKLIRKFIYQKTTTSLE</sequence>
<dbReference type="AlphaFoldDB" id="A0A123RYH5"/>
<dbReference type="InterPro" id="IPR046004">
    <property type="entry name" value="DUF5960"/>
</dbReference>
<evidence type="ECO:0000313" key="2">
    <source>
        <dbReference type="Proteomes" id="UP000548355"/>
    </source>
</evidence>
<dbReference type="EMBL" id="JABXEU010000005">
    <property type="protein sequence ID" value="NVH36085.1"/>
    <property type="molecule type" value="Genomic_DNA"/>
</dbReference>
<comment type="caution">
    <text evidence="1">The sequence shown here is derived from an EMBL/GenBank/DDBJ whole genome shotgun (WGS) entry which is preliminary data.</text>
</comment>
<dbReference type="Proteomes" id="UP000548355">
    <property type="component" value="Unassembled WGS sequence"/>
</dbReference>
<organism evidence="1 2">
    <name type="scientific">Streptococcus suis</name>
    <dbReference type="NCBI Taxonomy" id="1307"/>
    <lineage>
        <taxon>Bacteria</taxon>
        <taxon>Bacillati</taxon>
        <taxon>Bacillota</taxon>
        <taxon>Bacilli</taxon>
        <taxon>Lactobacillales</taxon>
        <taxon>Streptococcaceae</taxon>
        <taxon>Streptococcus</taxon>
    </lineage>
</organism>
<accession>A0A123RYH5</accession>
<dbReference type="RefSeq" id="WP_024383731.1">
    <property type="nucleotide sequence ID" value="NZ_BCCT01000003.1"/>
</dbReference>
<dbReference type="Pfam" id="PF19385">
    <property type="entry name" value="DUF5960"/>
    <property type="match status" value="1"/>
</dbReference>
<name>A0A123RYH5_STRSU</name>
<reference evidence="1 2" key="1">
    <citation type="submission" date="2020-06" db="EMBL/GenBank/DDBJ databases">
        <title>Pan-genome analysis of Streptococcus suis serotype 2 revealed genomic diversity among strains of different virulence.</title>
        <authorList>
            <person name="Guo G."/>
            <person name="Zhang W."/>
        </authorList>
    </citation>
    <scope>NUCLEOTIDE SEQUENCE [LARGE SCALE GENOMIC DNA]</scope>
    <source>
        <strain evidence="1 2">ZJ92091101</strain>
    </source>
</reference>